<keyword evidence="1" id="KW-1133">Transmembrane helix</keyword>
<feature type="transmembrane region" description="Helical" evidence="1">
    <location>
        <begin position="6"/>
        <end position="23"/>
    </location>
</feature>
<evidence type="ECO:0000256" key="1">
    <source>
        <dbReference type="SAM" id="Phobius"/>
    </source>
</evidence>
<protein>
    <submittedName>
        <fullName evidence="3">Secreted protein</fullName>
    </submittedName>
</protein>
<dbReference type="AlphaFoldDB" id="A0A0M3I2V8"/>
<evidence type="ECO:0000313" key="2">
    <source>
        <dbReference type="Proteomes" id="UP000036681"/>
    </source>
</evidence>
<accession>A0A0M3I2V8</accession>
<keyword evidence="2" id="KW-1185">Reference proteome</keyword>
<keyword evidence="1" id="KW-0472">Membrane</keyword>
<keyword evidence="1" id="KW-0812">Transmembrane</keyword>
<dbReference type="Proteomes" id="UP000036681">
    <property type="component" value="Unplaced"/>
</dbReference>
<evidence type="ECO:0000313" key="3">
    <source>
        <dbReference type="WBParaSite" id="ALUE_0001089001-mRNA-1"/>
    </source>
</evidence>
<name>A0A0M3I2V8_ASCLU</name>
<sequence>MSLYTSHIIEGSLLMFFLFTFIFRNTLIHIDRAHDVNTAGSSFWEREEQVWNPFTVKTLQT</sequence>
<proteinExistence type="predicted"/>
<organism evidence="2 3">
    <name type="scientific">Ascaris lumbricoides</name>
    <name type="common">Giant roundworm</name>
    <dbReference type="NCBI Taxonomy" id="6252"/>
    <lineage>
        <taxon>Eukaryota</taxon>
        <taxon>Metazoa</taxon>
        <taxon>Ecdysozoa</taxon>
        <taxon>Nematoda</taxon>
        <taxon>Chromadorea</taxon>
        <taxon>Rhabditida</taxon>
        <taxon>Spirurina</taxon>
        <taxon>Ascaridomorpha</taxon>
        <taxon>Ascaridoidea</taxon>
        <taxon>Ascarididae</taxon>
        <taxon>Ascaris</taxon>
    </lineage>
</organism>
<reference evidence="3" key="1">
    <citation type="submission" date="2017-02" db="UniProtKB">
        <authorList>
            <consortium name="WormBaseParasite"/>
        </authorList>
    </citation>
    <scope>IDENTIFICATION</scope>
</reference>
<dbReference type="WBParaSite" id="ALUE_0001089001-mRNA-1">
    <property type="protein sequence ID" value="ALUE_0001089001-mRNA-1"/>
    <property type="gene ID" value="ALUE_0001089001"/>
</dbReference>